<dbReference type="InterPro" id="IPR003675">
    <property type="entry name" value="Rce1/LyrA-like_dom"/>
</dbReference>
<reference evidence="3 4" key="1">
    <citation type="journal article" date="2019" name="Int. J. Syst. Evol. Microbiol.">
        <title>The Global Catalogue of Microorganisms (GCM) 10K type strain sequencing project: providing services to taxonomists for standard genome sequencing and annotation.</title>
        <authorList>
            <consortium name="The Broad Institute Genomics Platform"/>
            <consortium name="The Broad Institute Genome Sequencing Center for Infectious Disease"/>
            <person name="Wu L."/>
            <person name="Ma J."/>
        </authorList>
    </citation>
    <scope>NUCLEOTIDE SEQUENCE [LARGE SCALE GENOMIC DNA]</scope>
    <source>
        <strain evidence="3 4">JCM 14162</strain>
    </source>
</reference>
<comment type="caution">
    <text evidence="3">The sequence shown here is derived from an EMBL/GenBank/DDBJ whole genome shotgun (WGS) entry which is preliminary data.</text>
</comment>
<organism evidence="3 4">
    <name type="scientific">Parasphingorhabdus litoris</name>
    <dbReference type="NCBI Taxonomy" id="394733"/>
    <lineage>
        <taxon>Bacteria</taxon>
        <taxon>Pseudomonadati</taxon>
        <taxon>Pseudomonadota</taxon>
        <taxon>Alphaproteobacteria</taxon>
        <taxon>Sphingomonadales</taxon>
        <taxon>Sphingomonadaceae</taxon>
        <taxon>Parasphingorhabdus</taxon>
    </lineage>
</organism>
<proteinExistence type="predicted"/>
<evidence type="ECO:0000313" key="4">
    <source>
        <dbReference type="Proteomes" id="UP001500713"/>
    </source>
</evidence>
<feature type="transmembrane region" description="Helical" evidence="1">
    <location>
        <begin position="144"/>
        <end position="163"/>
    </location>
</feature>
<evidence type="ECO:0000256" key="1">
    <source>
        <dbReference type="SAM" id="Phobius"/>
    </source>
</evidence>
<sequence length="167" mass="18791">MRIIFQETWTALKTWPDAGQWIAALRLAIPVLAIVGFIGFLGGWAYWYPVDLWQEAVMAIFVAFLISAIPAELVFRGVLLSALAKFSPRWGAWLATIAFASFYPVYATINQTKWNDALAMPSFCFAMLIFGIILSHIRIVSRSLWPVILIHGAAALIWMLVLGRQFN</sequence>
<keyword evidence="4" id="KW-1185">Reference proteome</keyword>
<feature type="transmembrane region" description="Helical" evidence="1">
    <location>
        <begin position="21"/>
        <end position="44"/>
    </location>
</feature>
<name>A0ABN1B0Q3_9SPHN</name>
<evidence type="ECO:0000313" key="3">
    <source>
        <dbReference type="EMBL" id="GAA0487925.1"/>
    </source>
</evidence>
<keyword evidence="1" id="KW-0472">Membrane</keyword>
<dbReference type="Pfam" id="PF02517">
    <property type="entry name" value="Rce1-like"/>
    <property type="match status" value="1"/>
</dbReference>
<feature type="transmembrane region" description="Helical" evidence="1">
    <location>
        <begin position="56"/>
        <end position="78"/>
    </location>
</feature>
<feature type="transmembrane region" description="Helical" evidence="1">
    <location>
        <begin position="118"/>
        <end position="137"/>
    </location>
</feature>
<dbReference type="EMBL" id="BAAAEM010000003">
    <property type="protein sequence ID" value="GAA0487925.1"/>
    <property type="molecule type" value="Genomic_DNA"/>
</dbReference>
<feature type="transmembrane region" description="Helical" evidence="1">
    <location>
        <begin position="90"/>
        <end position="106"/>
    </location>
</feature>
<dbReference type="Proteomes" id="UP001500713">
    <property type="component" value="Unassembled WGS sequence"/>
</dbReference>
<gene>
    <name evidence="3" type="ORF">GCM10009096_33560</name>
</gene>
<keyword evidence="1" id="KW-1133">Transmembrane helix</keyword>
<feature type="domain" description="CAAX prenyl protease 2/Lysostaphin resistance protein A-like" evidence="2">
    <location>
        <begin position="55"/>
        <end position="154"/>
    </location>
</feature>
<accession>A0ABN1B0Q3</accession>
<keyword evidence="1" id="KW-0812">Transmembrane</keyword>
<evidence type="ECO:0000259" key="2">
    <source>
        <dbReference type="Pfam" id="PF02517"/>
    </source>
</evidence>
<protein>
    <recommendedName>
        <fullName evidence="2">CAAX prenyl protease 2/Lysostaphin resistance protein A-like domain-containing protein</fullName>
    </recommendedName>
</protein>